<name>A0A0A9HKA0_ARUDO</name>
<dbReference type="AlphaFoldDB" id="A0A0A9HKA0"/>
<reference evidence="2" key="1">
    <citation type="submission" date="2014-09" db="EMBL/GenBank/DDBJ databases">
        <authorList>
            <person name="Magalhaes I.L.F."/>
            <person name="Oliveira U."/>
            <person name="Santos F.R."/>
            <person name="Vidigal T.H.D.A."/>
            <person name="Brescovit A.D."/>
            <person name="Santos A.J."/>
        </authorList>
    </citation>
    <scope>NUCLEOTIDE SEQUENCE</scope>
    <source>
        <tissue evidence="2">Shoot tissue taken approximately 20 cm above the soil surface</tissue>
    </source>
</reference>
<protein>
    <submittedName>
        <fullName evidence="2">TOC75-III (TRANSLOCON AT THE OUTER ENVELOPE MEMBRANE OF CHLOROPLASTS 75-III)</fullName>
    </submittedName>
</protein>
<feature type="region of interest" description="Disordered" evidence="1">
    <location>
        <begin position="1"/>
        <end position="30"/>
    </location>
</feature>
<accession>A0A0A9HKA0</accession>
<sequence>MSSSSSGRAMIPTKLTHLSRSGAPGQTLSA</sequence>
<reference evidence="2" key="2">
    <citation type="journal article" date="2015" name="Data Brief">
        <title>Shoot transcriptome of the giant reed, Arundo donax.</title>
        <authorList>
            <person name="Barrero R.A."/>
            <person name="Guerrero F.D."/>
            <person name="Moolhuijzen P."/>
            <person name="Goolsby J.A."/>
            <person name="Tidwell J."/>
            <person name="Bellgard S.E."/>
            <person name="Bellgard M.I."/>
        </authorList>
    </citation>
    <scope>NUCLEOTIDE SEQUENCE</scope>
    <source>
        <tissue evidence="2">Shoot tissue taken approximately 20 cm above the soil surface</tissue>
    </source>
</reference>
<feature type="compositionally biased region" description="Polar residues" evidence="1">
    <location>
        <begin position="16"/>
        <end position="30"/>
    </location>
</feature>
<evidence type="ECO:0000313" key="2">
    <source>
        <dbReference type="EMBL" id="JAE33328.1"/>
    </source>
</evidence>
<organism evidence="2">
    <name type="scientific">Arundo donax</name>
    <name type="common">Giant reed</name>
    <name type="synonym">Donax arundinaceus</name>
    <dbReference type="NCBI Taxonomy" id="35708"/>
    <lineage>
        <taxon>Eukaryota</taxon>
        <taxon>Viridiplantae</taxon>
        <taxon>Streptophyta</taxon>
        <taxon>Embryophyta</taxon>
        <taxon>Tracheophyta</taxon>
        <taxon>Spermatophyta</taxon>
        <taxon>Magnoliopsida</taxon>
        <taxon>Liliopsida</taxon>
        <taxon>Poales</taxon>
        <taxon>Poaceae</taxon>
        <taxon>PACMAD clade</taxon>
        <taxon>Arundinoideae</taxon>
        <taxon>Arundineae</taxon>
        <taxon>Arundo</taxon>
    </lineage>
</organism>
<evidence type="ECO:0000256" key="1">
    <source>
        <dbReference type="SAM" id="MobiDB-lite"/>
    </source>
</evidence>
<proteinExistence type="predicted"/>
<dbReference type="EMBL" id="GBRH01164568">
    <property type="protein sequence ID" value="JAE33328.1"/>
    <property type="molecule type" value="Transcribed_RNA"/>
</dbReference>